<name>F0R661_PHOSB</name>
<organism evidence="1 2">
    <name type="scientific">Phocaeicola salanitronis (strain DSM 18170 / JCM 13657 / CCUG 60908 / BL78)</name>
    <name type="common">Bacteroides salanitronis</name>
    <dbReference type="NCBI Taxonomy" id="667015"/>
    <lineage>
        <taxon>Bacteria</taxon>
        <taxon>Pseudomonadati</taxon>
        <taxon>Bacteroidota</taxon>
        <taxon>Bacteroidia</taxon>
        <taxon>Bacteroidales</taxon>
        <taxon>Bacteroidaceae</taxon>
        <taxon>Phocaeicola</taxon>
    </lineage>
</organism>
<dbReference type="AlphaFoldDB" id="F0R661"/>
<evidence type="ECO:0000313" key="1">
    <source>
        <dbReference type="EMBL" id="ADY34834.1"/>
    </source>
</evidence>
<dbReference type="EMBL" id="CP002530">
    <property type="protein sequence ID" value="ADY34834.1"/>
    <property type="molecule type" value="Genomic_DNA"/>
</dbReference>
<gene>
    <name evidence="1" type="ordered locus">Bacsa_0223</name>
</gene>
<proteinExistence type="predicted"/>
<sequence>MFLRLFIECFPAFDKQPSPFACANAVVRIPQGGIITFPETIRK</sequence>
<accession>F0R661</accession>
<reference evidence="1 2" key="1">
    <citation type="journal article" date="2011" name="Stand. Genomic Sci.">
        <title>Complete genome sequence of Bacteroides salanitronis type strain (BL78).</title>
        <authorList>
            <person name="Gronow S."/>
            <person name="Held B."/>
            <person name="Lucas S."/>
            <person name="Lapidus A."/>
            <person name="Del Rio T.G."/>
            <person name="Nolan M."/>
            <person name="Tice H."/>
            <person name="Deshpande S."/>
            <person name="Cheng J.F."/>
            <person name="Pitluck S."/>
            <person name="Liolios K."/>
            <person name="Pagani I."/>
            <person name="Ivanova N."/>
            <person name="Mavromatis K."/>
            <person name="Pati A."/>
            <person name="Tapia R."/>
            <person name="Han C."/>
            <person name="Goodwin L."/>
            <person name="Chen A."/>
            <person name="Palaniappan K."/>
            <person name="Land M."/>
            <person name="Hauser L."/>
            <person name="Chang Y.J."/>
            <person name="Jeffries C.D."/>
            <person name="Brambilla E.M."/>
            <person name="Rohde M."/>
            <person name="Goker M."/>
            <person name="Detter J.C."/>
            <person name="Woyke T."/>
            <person name="Bristow J."/>
            <person name="Markowitz V."/>
            <person name="Hugenholtz P."/>
            <person name="Kyrpides N.C."/>
            <person name="Klenk H.P."/>
            <person name="Eisen J.A."/>
        </authorList>
    </citation>
    <scope>NUCLEOTIDE SEQUENCE [LARGE SCALE GENOMIC DNA]</scope>
    <source>
        <strain evidence="1 2">DSM 18170</strain>
    </source>
</reference>
<protein>
    <submittedName>
        <fullName evidence="1">Uncharacterized protein</fullName>
    </submittedName>
</protein>
<evidence type="ECO:0000313" key="2">
    <source>
        <dbReference type="Proteomes" id="UP000007486"/>
    </source>
</evidence>
<dbReference type="Proteomes" id="UP000007486">
    <property type="component" value="Chromosome"/>
</dbReference>
<keyword evidence="2" id="KW-1185">Reference proteome</keyword>
<dbReference type="KEGG" id="bsa:Bacsa_0223"/>
<dbReference type="HOGENOM" id="CLU_3229871_0_0_10"/>